<feature type="binding site" evidence="8">
    <location>
        <position position="100"/>
    </location>
    <ligand>
        <name>Mg(2+)</name>
        <dbReference type="ChEBI" id="CHEBI:18420"/>
    </ligand>
</feature>
<dbReference type="AlphaFoldDB" id="Q7ND93"/>
<evidence type="ECO:0000256" key="6">
    <source>
        <dbReference type="ARBA" id="ARBA00022842"/>
    </source>
</evidence>
<dbReference type="EnsemblBacteria" id="BAC92284">
    <property type="protein sequence ID" value="BAC92284"/>
    <property type="gene ID" value="BAC92284"/>
</dbReference>
<comment type="similarity">
    <text evidence="7 8">Belongs to the PINc/VapC protein family.</text>
</comment>
<name>Q7ND93_GLOVI</name>
<feature type="binding site" evidence="8">
    <location>
        <position position="9"/>
    </location>
    <ligand>
        <name>Mg(2+)</name>
        <dbReference type="ChEBI" id="CHEBI:18420"/>
    </ligand>
</feature>
<dbReference type="InterPro" id="IPR029060">
    <property type="entry name" value="PIN-like_dom_sf"/>
</dbReference>
<evidence type="ECO:0000256" key="5">
    <source>
        <dbReference type="ARBA" id="ARBA00022801"/>
    </source>
</evidence>
<dbReference type="CDD" id="cd18748">
    <property type="entry name" value="PIN_VapC4-5_FitB-like"/>
    <property type="match status" value="1"/>
</dbReference>
<dbReference type="GO" id="GO:0004540">
    <property type="term" value="F:RNA nuclease activity"/>
    <property type="evidence" value="ECO:0007669"/>
    <property type="project" value="InterPro"/>
</dbReference>
<keyword evidence="3 8" id="KW-0540">Nuclease</keyword>
<dbReference type="PhylomeDB" id="Q7ND93"/>
<keyword evidence="4 8" id="KW-0479">Metal-binding</keyword>
<organism evidence="10 11">
    <name type="scientific">Gloeobacter violaceus (strain ATCC 29082 / PCC 7421)</name>
    <dbReference type="NCBI Taxonomy" id="251221"/>
    <lineage>
        <taxon>Bacteria</taxon>
        <taxon>Bacillati</taxon>
        <taxon>Cyanobacteriota</taxon>
        <taxon>Cyanophyceae</taxon>
        <taxon>Gloeobacterales</taxon>
        <taxon>Gloeobacteraceae</taxon>
        <taxon>Gloeobacter</taxon>
    </lineage>
</organism>
<evidence type="ECO:0000256" key="8">
    <source>
        <dbReference type="HAMAP-Rule" id="MF_00265"/>
    </source>
</evidence>
<dbReference type="EC" id="3.1.-.-" evidence="8"/>
<dbReference type="InterPro" id="IPR050556">
    <property type="entry name" value="Type_II_TA_system_RNase"/>
</dbReference>
<dbReference type="InterPro" id="IPR022907">
    <property type="entry name" value="VapC_family"/>
</dbReference>
<dbReference type="KEGG" id="gvi:glr4343"/>
<dbReference type="PATRIC" id="fig|251221.4.peg.4371"/>
<dbReference type="GO" id="GO:0016787">
    <property type="term" value="F:hydrolase activity"/>
    <property type="evidence" value="ECO:0007669"/>
    <property type="project" value="UniProtKB-KW"/>
</dbReference>
<dbReference type="OrthoDB" id="9796690at2"/>
<dbReference type="Pfam" id="PF01850">
    <property type="entry name" value="PIN"/>
    <property type="match status" value="1"/>
</dbReference>
<dbReference type="HOGENOM" id="CLU_118482_5_3_3"/>
<dbReference type="InterPro" id="IPR002716">
    <property type="entry name" value="PIN_dom"/>
</dbReference>
<dbReference type="Gene3D" id="3.40.50.1010">
    <property type="entry name" value="5'-nuclease"/>
    <property type="match status" value="1"/>
</dbReference>
<dbReference type="RefSeq" id="WP_011144326.1">
    <property type="nucleotide sequence ID" value="NC_005125.1"/>
</dbReference>
<gene>
    <name evidence="8" type="primary">vapC</name>
    <name evidence="10" type="ordered locus">glr4343</name>
</gene>
<dbReference type="GO" id="GO:0000287">
    <property type="term" value="F:magnesium ion binding"/>
    <property type="evidence" value="ECO:0007669"/>
    <property type="project" value="UniProtKB-UniRule"/>
</dbReference>
<evidence type="ECO:0000256" key="1">
    <source>
        <dbReference type="ARBA" id="ARBA00001946"/>
    </source>
</evidence>
<dbReference type="EMBL" id="BA000045">
    <property type="protein sequence ID" value="BAC92284.1"/>
    <property type="molecule type" value="Genomic_DNA"/>
</dbReference>
<keyword evidence="2 8" id="KW-1277">Toxin-antitoxin system</keyword>
<evidence type="ECO:0000256" key="2">
    <source>
        <dbReference type="ARBA" id="ARBA00022649"/>
    </source>
</evidence>
<dbReference type="HAMAP" id="MF_00265">
    <property type="entry name" value="VapC_Nob1"/>
    <property type="match status" value="1"/>
</dbReference>
<reference evidence="10 11" key="1">
    <citation type="journal article" date="2003" name="DNA Res.">
        <title>Complete genome structure of Gloeobacter violaceus PCC 7421, a cyanobacterium that lacks thylakoids.</title>
        <authorList>
            <person name="Nakamura Y."/>
            <person name="Kaneko T."/>
            <person name="Sato S."/>
            <person name="Mimuro M."/>
            <person name="Miyashita H."/>
            <person name="Tsuchiya T."/>
            <person name="Sasamoto S."/>
            <person name="Watanabe A."/>
            <person name="Kawashima K."/>
            <person name="Kishida Y."/>
            <person name="Kiyokawa C."/>
            <person name="Kohara M."/>
            <person name="Matsumoto M."/>
            <person name="Matsuno A."/>
            <person name="Nakazaki N."/>
            <person name="Shimpo S."/>
            <person name="Takeuchi C."/>
            <person name="Yamada M."/>
            <person name="Tabata S."/>
        </authorList>
    </citation>
    <scope>NUCLEOTIDE SEQUENCE [LARGE SCALE GENOMIC DNA]</scope>
    <source>
        <strain evidence="11">ATCC 29082 / PCC 7421</strain>
    </source>
</reference>
<dbReference type="PANTHER" id="PTHR33653">
    <property type="entry name" value="RIBONUCLEASE VAPC2"/>
    <property type="match status" value="1"/>
</dbReference>
<accession>Q7ND93</accession>
<dbReference type="PANTHER" id="PTHR33653:SF1">
    <property type="entry name" value="RIBONUCLEASE VAPC2"/>
    <property type="match status" value="1"/>
</dbReference>
<dbReference type="eggNOG" id="COG1487">
    <property type="taxonomic scope" value="Bacteria"/>
</dbReference>
<dbReference type="Proteomes" id="UP000000557">
    <property type="component" value="Chromosome"/>
</dbReference>
<evidence type="ECO:0000313" key="11">
    <source>
        <dbReference type="Proteomes" id="UP000000557"/>
    </source>
</evidence>
<keyword evidence="8" id="KW-0800">Toxin</keyword>
<comment type="function">
    <text evidence="8">Toxic component of a toxin-antitoxin (TA) system. An RNase.</text>
</comment>
<proteinExistence type="inferred from homology"/>
<evidence type="ECO:0000256" key="4">
    <source>
        <dbReference type="ARBA" id="ARBA00022723"/>
    </source>
</evidence>
<evidence type="ECO:0000259" key="9">
    <source>
        <dbReference type="Pfam" id="PF01850"/>
    </source>
</evidence>
<protein>
    <recommendedName>
        <fullName evidence="8">Ribonuclease VapC</fullName>
        <shortName evidence="8">RNase VapC</shortName>
        <ecNumber evidence="8">3.1.-.-</ecNumber>
    </recommendedName>
    <alternativeName>
        <fullName evidence="8">Toxin VapC</fullName>
    </alternativeName>
</protein>
<reference evidence="10 11" key="2">
    <citation type="journal article" date="2003" name="DNA Res.">
        <title>Complete genome structure of Gloeobacter violaceus PCC 7421, a cyanobacterium that lacks thylakoids (supplement).</title>
        <authorList>
            <person name="Nakamura Y."/>
            <person name="Kaneko T."/>
            <person name="Sato S."/>
            <person name="Mimuro M."/>
            <person name="Miyashita H."/>
            <person name="Tsuchiya T."/>
            <person name="Sasamoto S."/>
            <person name="Watanabe A."/>
            <person name="Kawashima K."/>
            <person name="Kishida Y."/>
            <person name="Kiyokawa C."/>
            <person name="Kohara M."/>
            <person name="Matsumoto M."/>
            <person name="Matsuno A."/>
            <person name="Nakazaki N."/>
            <person name="Shimpo S."/>
            <person name="Takeuchi C."/>
            <person name="Yamada M."/>
            <person name="Tabata S."/>
        </authorList>
    </citation>
    <scope>NUCLEOTIDE SEQUENCE [LARGE SCALE GENOMIC DNA]</scope>
    <source>
        <strain evidence="11">ATCC 29082 / PCC 7421</strain>
    </source>
</reference>
<dbReference type="SUPFAM" id="SSF88723">
    <property type="entry name" value="PIN domain-like"/>
    <property type="match status" value="1"/>
</dbReference>
<evidence type="ECO:0000256" key="3">
    <source>
        <dbReference type="ARBA" id="ARBA00022722"/>
    </source>
</evidence>
<evidence type="ECO:0000313" key="10">
    <source>
        <dbReference type="EMBL" id="BAC92284.1"/>
    </source>
</evidence>
<sequence length="136" mass="14565">MDTHRYLLDTNIISNLIRYPGGAVAPHIARVGEDKVCTSIIVAGELRFGAVKKGSTRLSAQLETVLSGLDILPFESPGAQHYATLRAAIERTGAPIGSNDMFIAAHALSLGLILVTGNLREFARVPGLSVENWLDL</sequence>
<comment type="cofactor">
    <cofactor evidence="1 8">
        <name>Mg(2+)</name>
        <dbReference type="ChEBI" id="CHEBI:18420"/>
    </cofactor>
</comment>
<dbReference type="InParanoid" id="Q7ND93"/>
<keyword evidence="11" id="KW-1185">Reference proteome</keyword>
<dbReference type="GO" id="GO:0090729">
    <property type="term" value="F:toxin activity"/>
    <property type="evidence" value="ECO:0007669"/>
    <property type="project" value="UniProtKB-KW"/>
</dbReference>
<keyword evidence="5 8" id="KW-0378">Hydrolase</keyword>
<feature type="domain" description="PIN" evidence="9">
    <location>
        <begin position="6"/>
        <end position="127"/>
    </location>
</feature>
<keyword evidence="6 8" id="KW-0460">Magnesium</keyword>
<dbReference type="STRING" id="251221.gene:10761862"/>
<evidence type="ECO:0000256" key="7">
    <source>
        <dbReference type="ARBA" id="ARBA00038093"/>
    </source>
</evidence>